<dbReference type="GO" id="GO:0003856">
    <property type="term" value="F:3-dehydroquinate synthase activity"/>
    <property type="evidence" value="ECO:0007669"/>
    <property type="project" value="UniProtKB-EC"/>
</dbReference>
<evidence type="ECO:0000313" key="14">
    <source>
        <dbReference type="Proteomes" id="UP001568894"/>
    </source>
</evidence>
<evidence type="ECO:0000256" key="4">
    <source>
        <dbReference type="ARBA" id="ARBA00022723"/>
    </source>
</evidence>
<dbReference type="InterPro" id="IPR030963">
    <property type="entry name" value="DHQ_synth_fam"/>
</dbReference>
<dbReference type="CDD" id="cd08195">
    <property type="entry name" value="DHQS"/>
    <property type="match status" value="1"/>
</dbReference>
<dbReference type="Pfam" id="PF01761">
    <property type="entry name" value="DHQ_synthase"/>
    <property type="match status" value="1"/>
</dbReference>
<evidence type="ECO:0000313" key="13">
    <source>
        <dbReference type="EMBL" id="MEZ7514523.1"/>
    </source>
</evidence>
<evidence type="ECO:0000259" key="11">
    <source>
        <dbReference type="Pfam" id="PF01761"/>
    </source>
</evidence>
<dbReference type="SUPFAM" id="SSF56796">
    <property type="entry name" value="Dehydroquinate synthase-like"/>
    <property type="match status" value="1"/>
</dbReference>
<evidence type="ECO:0000256" key="10">
    <source>
        <dbReference type="NCBIfam" id="TIGR01357"/>
    </source>
</evidence>
<keyword evidence="14" id="KW-1185">Reference proteome</keyword>
<feature type="domain" description="3-dehydroquinate synthase C-terminal" evidence="12">
    <location>
        <begin position="180"/>
        <end position="323"/>
    </location>
</feature>
<dbReference type="InterPro" id="IPR030960">
    <property type="entry name" value="DHQS/DOIS_N"/>
</dbReference>
<keyword evidence="7" id="KW-0520">NAD</keyword>
<dbReference type="Gene3D" id="1.20.1090.10">
    <property type="entry name" value="Dehydroquinate synthase-like - alpha domain"/>
    <property type="match status" value="1"/>
</dbReference>
<dbReference type="RefSeq" id="WP_371568393.1">
    <property type="nucleotide sequence ID" value="NZ_JASMRN010000003.1"/>
</dbReference>
<dbReference type="PANTHER" id="PTHR43622">
    <property type="entry name" value="3-DEHYDROQUINATE SYNTHASE"/>
    <property type="match status" value="1"/>
</dbReference>
<evidence type="ECO:0000256" key="6">
    <source>
        <dbReference type="ARBA" id="ARBA00022833"/>
    </source>
</evidence>
<dbReference type="Pfam" id="PF24621">
    <property type="entry name" value="DHQS_C"/>
    <property type="match status" value="1"/>
</dbReference>
<keyword evidence="8 13" id="KW-0456">Lyase</keyword>
<keyword evidence="9" id="KW-0170">Cobalt</keyword>
<dbReference type="Gene3D" id="3.40.50.1970">
    <property type="match status" value="1"/>
</dbReference>
<reference evidence="13 14" key="1">
    <citation type="submission" date="2023-05" db="EMBL/GenBank/DDBJ databases">
        <title>Adaptations of aquatic viruses from atmosphere-close ecosystems of the Central Arctic Ocean.</title>
        <authorList>
            <person name="Rahlff J."/>
            <person name="Holmfeldt K."/>
        </authorList>
    </citation>
    <scope>NUCLEOTIDE SEQUENCE [LARGE SCALE GENOMIC DNA]</scope>
    <source>
        <strain evidence="13 14">Arc14</strain>
    </source>
</reference>
<comment type="caution">
    <text evidence="13">The sequence shown here is derived from an EMBL/GenBank/DDBJ whole genome shotgun (WGS) entry which is preliminary data.</text>
</comment>
<accession>A0ABV4KA27</accession>
<evidence type="ECO:0000256" key="8">
    <source>
        <dbReference type="ARBA" id="ARBA00023239"/>
    </source>
</evidence>
<dbReference type="EC" id="4.2.3.4" evidence="10"/>
<sequence length="359" mass="40280">MSEQLTTIQASNHPIYFNEKGYEALNEHLRNNKYSNLFIIVDSNTNESCLPKLLPILETDLTIEIIEFENGEINKNIETCVEIWNVLTELGADRKSLVINLGGGVVTDLGGFVASTFKRGIDFINIPTTLLAMVDASVGGKNGVDLGNLKNQIGVFNLPVMVLVNTEFLETLPQNEMRSGLAEMLKHGLIFDKNYWEKFLDLKELDYADFDTLIHRSVAIKNEIVTIDPTEKNIRKSLNFGHTLGHAIESYFLESAQKTTLLHGEAIAVGMILESYIAYKKSLLTNAEYVEIKEAIKAIFDDIAFDTNDIDPILELLIHDKKNEYGSIQFALIDGIGNIKINQLVENELILEAFTDYQS</sequence>
<dbReference type="NCBIfam" id="TIGR01357">
    <property type="entry name" value="aroB"/>
    <property type="match status" value="1"/>
</dbReference>
<keyword evidence="6" id="KW-0862">Zinc</keyword>
<organism evidence="13 14">
    <name type="scientific">Flavobacterium frigidarium</name>
    <dbReference type="NCBI Taxonomy" id="99286"/>
    <lineage>
        <taxon>Bacteria</taxon>
        <taxon>Pseudomonadati</taxon>
        <taxon>Bacteroidota</taxon>
        <taxon>Flavobacteriia</taxon>
        <taxon>Flavobacteriales</taxon>
        <taxon>Flavobacteriaceae</taxon>
        <taxon>Flavobacterium</taxon>
    </lineage>
</organism>
<protein>
    <recommendedName>
        <fullName evidence="10">3-dehydroquinate synthase</fullName>
        <ecNumber evidence="10">4.2.3.4</ecNumber>
    </recommendedName>
</protein>
<dbReference type="EMBL" id="JASMRN010000003">
    <property type="protein sequence ID" value="MEZ7514523.1"/>
    <property type="molecule type" value="Genomic_DNA"/>
</dbReference>
<comment type="cofactor">
    <cofactor evidence="1">
        <name>NAD(+)</name>
        <dbReference type="ChEBI" id="CHEBI:57540"/>
    </cofactor>
</comment>
<comment type="function">
    <text evidence="3">Catalyzes the conversion of 3-deoxy-D-arabino-heptulosonate 7-phosphate (DAHP) to dehydroquinate (DHQ).</text>
</comment>
<dbReference type="PANTHER" id="PTHR43622:SF1">
    <property type="entry name" value="3-DEHYDROQUINATE SYNTHASE"/>
    <property type="match status" value="1"/>
</dbReference>
<evidence type="ECO:0000256" key="9">
    <source>
        <dbReference type="ARBA" id="ARBA00023285"/>
    </source>
</evidence>
<evidence type="ECO:0000256" key="3">
    <source>
        <dbReference type="ARBA" id="ARBA00003485"/>
    </source>
</evidence>
<dbReference type="InterPro" id="IPR056179">
    <property type="entry name" value="DHQS_C"/>
</dbReference>
<feature type="domain" description="3-dehydroquinate synthase N-terminal" evidence="11">
    <location>
        <begin position="66"/>
        <end position="178"/>
    </location>
</feature>
<name>A0ABV4KA27_9FLAO</name>
<dbReference type="InterPro" id="IPR050071">
    <property type="entry name" value="Dehydroquinate_synthase"/>
</dbReference>
<evidence type="ECO:0000259" key="12">
    <source>
        <dbReference type="Pfam" id="PF24621"/>
    </source>
</evidence>
<evidence type="ECO:0000256" key="7">
    <source>
        <dbReference type="ARBA" id="ARBA00023027"/>
    </source>
</evidence>
<gene>
    <name evidence="13" type="primary">aroB</name>
    <name evidence="13" type="ORF">QO192_04415</name>
</gene>
<comment type="cofactor">
    <cofactor evidence="2">
        <name>Co(2+)</name>
        <dbReference type="ChEBI" id="CHEBI:48828"/>
    </cofactor>
</comment>
<evidence type="ECO:0000256" key="5">
    <source>
        <dbReference type="ARBA" id="ARBA00022741"/>
    </source>
</evidence>
<evidence type="ECO:0000256" key="1">
    <source>
        <dbReference type="ARBA" id="ARBA00001911"/>
    </source>
</evidence>
<dbReference type="Proteomes" id="UP001568894">
    <property type="component" value="Unassembled WGS sequence"/>
</dbReference>
<keyword evidence="5" id="KW-0547">Nucleotide-binding</keyword>
<evidence type="ECO:0000256" key="2">
    <source>
        <dbReference type="ARBA" id="ARBA00001941"/>
    </source>
</evidence>
<keyword evidence="4" id="KW-0479">Metal-binding</keyword>
<dbReference type="PIRSF" id="PIRSF001455">
    <property type="entry name" value="DHQ_synth"/>
    <property type="match status" value="1"/>
</dbReference>
<proteinExistence type="predicted"/>
<dbReference type="InterPro" id="IPR016037">
    <property type="entry name" value="DHQ_synth_AroB"/>
</dbReference>